<dbReference type="RefSeq" id="WP_013192536.1">
    <property type="nucleotide sequence ID" value="NC_014248.1"/>
</dbReference>
<dbReference type="Pfam" id="PF13439">
    <property type="entry name" value="Glyco_transf_4"/>
    <property type="match status" value="1"/>
</dbReference>
<keyword evidence="1 4" id="KW-0808">Transferase</keyword>
<organism evidence="4 5">
    <name type="scientific">Nostoc azollae (strain 0708)</name>
    <name type="common">Anabaena azollae (strain 0708)</name>
    <dbReference type="NCBI Taxonomy" id="551115"/>
    <lineage>
        <taxon>Bacteria</taxon>
        <taxon>Bacillati</taxon>
        <taxon>Cyanobacteriota</taxon>
        <taxon>Cyanophyceae</taxon>
        <taxon>Nostocales</taxon>
        <taxon>Nostocaceae</taxon>
        <taxon>Trichormus</taxon>
    </lineage>
</organism>
<dbReference type="Gene3D" id="3.40.50.2000">
    <property type="entry name" value="Glycogen Phosphorylase B"/>
    <property type="match status" value="2"/>
</dbReference>
<dbReference type="Proteomes" id="UP000001511">
    <property type="component" value="Chromosome"/>
</dbReference>
<evidence type="ECO:0000256" key="1">
    <source>
        <dbReference type="ARBA" id="ARBA00022679"/>
    </source>
</evidence>
<dbReference type="AlphaFoldDB" id="D7E5G4"/>
<evidence type="ECO:0000313" key="5">
    <source>
        <dbReference type="Proteomes" id="UP000001511"/>
    </source>
</evidence>
<keyword evidence="5" id="KW-1185">Reference proteome</keyword>
<dbReference type="GO" id="GO:0016757">
    <property type="term" value="F:glycosyltransferase activity"/>
    <property type="evidence" value="ECO:0007669"/>
    <property type="project" value="InterPro"/>
</dbReference>
<feature type="domain" description="Glycosyl transferase family 1" evidence="2">
    <location>
        <begin position="198"/>
        <end position="338"/>
    </location>
</feature>
<dbReference type="SUPFAM" id="SSF53756">
    <property type="entry name" value="UDP-Glycosyltransferase/glycogen phosphorylase"/>
    <property type="match status" value="1"/>
</dbReference>
<evidence type="ECO:0000259" key="2">
    <source>
        <dbReference type="Pfam" id="PF00534"/>
    </source>
</evidence>
<evidence type="ECO:0000313" key="4">
    <source>
        <dbReference type="EMBL" id="ADI65524.1"/>
    </source>
</evidence>
<dbReference type="EMBL" id="CP002059">
    <property type="protein sequence ID" value="ADI65524.1"/>
    <property type="molecule type" value="Genomic_DNA"/>
</dbReference>
<dbReference type="STRING" id="551115.Aazo_4068"/>
<dbReference type="HOGENOM" id="CLU_009583_27_3_3"/>
<dbReference type="PANTHER" id="PTHR46401:SF2">
    <property type="entry name" value="GLYCOSYLTRANSFERASE WBBK-RELATED"/>
    <property type="match status" value="1"/>
</dbReference>
<sequence>MTIGKPNLKIIVDGVFFQLHILGVARVWMELLKAWIKSGYAENIIVLDRQGSAFNFPPDAVFHPLGTMPRLPGLKYRLIPGYSYENAQTDMQMLQEICDEENADLFVSTYYTRPINTPSVLMLHDMIPEIEGLDEPQWKQKHECIRSASAYIAVSQNTAKDFSHFFPEIDHVLVKVIYNGVDHQVFRPASLTEINQFKQSYGITKPYFLLVGVRTGYKNALLFFKSFAQLPNQEDFSIVCVGGGWGIEEQFKEYITQTQILKLQLTDQELSMAYSGAITLVYPSLYEGFGLAVLEAIACGCPVITYPSSAIPEVLGKAALYIDDDIEIMKRALITIQHEQIRQTLIQAGLAQAEKFSWSKMAEEVSNVFIDETLKFLNLREINLIIFPDWSQSEGDLYIQLVEVIKKRVSDINSYKTTLLIYVLDDTEGETADLLLSSIAVNLMMEDEIDITENLEISLMLDINEKHWKSLLPHLHGRIILDAENQEVIVKFSAEKLLVWK</sequence>
<accession>D7E5G4</accession>
<dbReference type="CAZy" id="GT4">
    <property type="family name" value="Glycosyltransferase Family 4"/>
</dbReference>
<dbReference type="GO" id="GO:0009103">
    <property type="term" value="P:lipopolysaccharide biosynthetic process"/>
    <property type="evidence" value="ECO:0007669"/>
    <property type="project" value="TreeGrafter"/>
</dbReference>
<dbReference type="KEGG" id="naz:Aazo_4068"/>
<proteinExistence type="predicted"/>
<reference evidence="4 5" key="1">
    <citation type="journal article" date="2010" name="PLoS ONE">
        <title>Genome erosion in a nitrogen-fixing vertically transmitted endosymbiotic multicellular cyanobacterium.</title>
        <authorList>
            <person name="Ran L."/>
            <person name="Larsson J."/>
            <person name="Vigil-Stenman T."/>
            <person name="Nylander J.A."/>
            <person name="Ininbergs K."/>
            <person name="Zheng W.W."/>
            <person name="Lapidus A."/>
            <person name="Lowry S."/>
            <person name="Haselkorn R."/>
            <person name="Bergman B."/>
        </authorList>
    </citation>
    <scope>NUCLEOTIDE SEQUENCE [LARGE SCALE GENOMIC DNA]</scope>
    <source>
        <strain evidence="4 5">0708</strain>
    </source>
</reference>
<dbReference type="InterPro" id="IPR028098">
    <property type="entry name" value="Glyco_trans_4-like_N"/>
</dbReference>
<dbReference type="Pfam" id="PF00534">
    <property type="entry name" value="Glycos_transf_1"/>
    <property type="match status" value="1"/>
</dbReference>
<evidence type="ECO:0000259" key="3">
    <source>
        <dbReference type="Pfam" id="PF13439"/>
    </source>
</evidence>
<name>D7E5G4_NOSA0</name>
<dbReference type="OrthoDB" id="9797829at2"/>
<gene>
    <name evidence="4" type="ordered locus">Aazo_4068</name>
</gene>
<protein>
    <submittedName>
        <fullName evidence="4">Glycosyl transferase group 1</fullName>
    </submittedName>
</protein>
<dbReference type="InterPro" id="IPR001296">
    <property type="entry name" value="Glyco_trans_1"/>
</dbReference>
<dbReference type="eggNOG" id="COG0438">
    <property type="taxonomic scope" value="Bacteria"/>
</dbReference>
<dbReference type="CDD" id="cd03809">
    <property type="entry name" value="GT4_MtfB-like"/>
    <property type="match status" value="1"/>
</dbReference>
<dbReference type="PANTHER" id="PTHR46401">
    <property type="entry name" value="GLYCOSYLTRANSFERASE WBBK-RELATED"/>
    <property type="match status" value="1"/>
</dbReference>
<feature type="domain" description="Glycosyltransferase subfamily 4-like N-terminal" evidence="3">
    <location>
        <begin position="23"/>
        <end position="184"/>
    </location>
</feature>